<dbReference type="RefSeq" id="WP_241054306.1">
    <property type="nucleotide sequence ID" value="NZ_JAKZBV010000001.1"/>
</dbReference>
<protein>
    <submittedName>
        <fullName evidence="1">Uncharacterized protein</fullName>
    </submittedName>
</protein>
<keyword evidence="2" id="KW-1185">Reference proteome</keyword>
<evidence type="ECO:0000313" key="1">
    <source>
        <dbReference type="EMBL" id="MCH6470782.1"/>
    </source>
</evidence>
<sequence>MKKIHPHSAPSLVPHVVLDVHADGTLIASVDGVPLDPPPAAGPWRRSSLGQIIDLATGGRTAPVRVEVHETDDTVFTEFITPSSRRRNAALEPATPVEEMLETHPPAFVTIEETGFLPAEDVAVAVIVRHAEADPSGMARALLDSARLGAGEVVLLGRVSGTLVIRKIR</sequence>
<proteinExistence type="predicted"/>
<dbReference type="EMBL" id="JAKZBV010000001">
    <property type="protein sequence ID" value="MCH6470782.1"/>
    <property type="molecule type" value="Genomic_DNA"/>
</dbReference>
<organism evidence="1 2">
    <name type="scientific">Sinomonas terrae</name>
    <dbReference type="NCBI Taxonomy" id="2908838"/>
    <lineage>
        <taxon>Bacteria</taxon>
        <taxon>Bacillati</taxon>
        <taxon>Actinomycetota</taxon>
        <taxon>Actinomycetes</taxon>
        <taxon>Micrococcales</taxon>
        <taxon>Micrococcaceae</taxon>
        <taxon>Sinomonas</taxon>
    </lineage>
</organism>
<comment type="caution">
    <text evidence="1">The sequence shown here is derived from an EMBL/GenBank/DDBJ whole genome shotgun (WGS) entry which is preliminary data.</text>
</comment>
<gene>
    <name evidence="1" type="ORF">L0M17_12485</name>
</gene>
<evidence type="ECO:0000313" key="2">
    <source>
        <dbReference type="Proteomes" id="UP001202922"/>
    </source>
</evidence>
<accession>A0ABS9U256</accession>
<name>A0ABS9U256_9MICC</name>
<reference evidence="1 2" key="1">
    <citation type="submission" date="2022-03" db="EMBL/GenBank/DDBJ databases">
        <title>Sinomonas sp. isolated from a soil.</title>
        <authorList>
            <person name="Han J."/>
            <person name="Kim D.-U."/>
        </authorList>
    </citation>
    <scope>NUCLEOTIDE SEQUENCE [LARGE SCALE GENOMIC DNA]</scope>
    <source>
        <strain evidence="1 2">5-5</strain>
    </source>
</reference>
<dbReference type="Proteomes" id="UP001202922">
    <property type="component" value="Unassembled WGS sequence"/>
</dbReference>